<name>A0A4Y8AV14_9FLAO</name>
<gene>
    <name evidence="1" type="ORF">E2488_00435</name>
</gene>
<organism evidence="1 2">
    <name type="scientific">Gramella jeungdoensis</name>
    <dbReference type="NCBI Taxonomy" id="708091"/>
    <lineage>
        <taxon>Bacteria</taxon>
        <taxon>Pseudomonadati</taxon>
        <taxon>Bacteroidota</taxon>
        <taxon>Flavobacteriia</taxon>
        <taxon>Flavobacteriales</taxon>
        <taxon>Flavobacteriaceae</taxon>
        <taxon>Christiangramia</taxon>
    </lineage>
</organism>
<evidence type="ECO:0000313" key="1">
    <source>
        <dbReference type="EMBL" id="TEW76351.1"/>
    </source>
</evidence>
<dbReference type="RefSeq" id="WP_134246366.1">
    <property type="nucleotide sequence ID" value="NZ_SNQI01000001.1"/>
</dbReference>
<dbReference type="EMBL" id="SNQI01000001">
    <property type="protein sequence ID" value="TEW76351.1"/>
    <property type="molecule type" value="Genomic_DNA"/>
</dbReference>
<keyword evidence="2" id="KW-1185">Reference proteome</keyword>
<dbReference type="OrthoDB" id="1367720at2"/>
<comment type="caution">
    <text evidence="1">The sequence shown here is derived from an EMBL/GenBank/DDBJ whole genome shotgun (WGS) entry which is preliminary data.</text>
</comment>
<dbReference type="PROSITE" id="PS51257">
    <property type="entry name" value="PROKAR_LIPOPROTEIN"/>
    <property type="match status" value="1"/>
</dbReference>
<protein>
    <submittedName>
        <fullName evidence="1">Uncharacterized protein</fullName>
    </submittedName>
</protein>
<accession>A0A4Y8AV14</accession>
<sequence length="122" mass="14782">MNRGILFLILIILLISSCGSFVYISKAGNIPPPAWYYPNKVEAIRYIYFPDYEIYYDFYLNNYFYLNDGNWLSTTILPKRFYGINLHRSKQVRITNYYGDDLKRYHLETIIKRRNSDPKRYH</sequence>
<reference evidence="1 2" key="1">
    <citation type="journal article" date="2011" name="J. Microbiol.">
        <title>Gramella jeungdoensis sp. nov., isolated from a solar saltern in Korea.</title>
        <authorList>
            <person name="Joung Y."/>
            <person name="Kim H."/>
            <person name="Jang T."/>
            <person name="Ahn T.S."/>
            <person name="Joh K."/>
        </authorList>
    </citation>
    <scope>NUCLEOTIDE SEQUENCE [LARGE SCALE GENOMIC DNA]</scope>
    <source>
        <strain evidence="1 2">KCTC 23123</strain>
    </source>
</reference>
<dbReference type="Proteomes" id="UP000298517">
    <property type="component" value="Unassembled WGS sequence"/>
</dbReference>
<dbReference type="AlphaFoldDB" id="A0A4Y8AV14"/>
<proteinExistence type="predicted"/>
<evidence type="ECO:0000313" key="2">
    <source>
        <dbReference type="Proteomes" id="UP000298517"/>
    </source>
</evidence>